<sequence>MAENIRILSTKTLLSNQKQFLLNANLSVVEADFIETKSLPILANAQINEALIFTSQNAVNTVLGFENIEDLKAKKVFCVGLKTKALLEENGFQVEAYTGYAEDLAEIISLVYADSSYTFFSGNLRRDVLPEKLKEAEISFNEIEVYETILTPQKMTSTGSANGNSTFDGILFYSPSGVESYTKQNKIADEICFCIGNTTAEALEHHTKNIIVANQPSVENVIIQCINYFSRKH</sequence>
<dbReference type="InterPro" id="IPR003754">
    <property type="entry name" value="4pyrrol_synth_uPrphyn_synth"/>
</dbReference>
<dbReference type="InterPro" id="IPR036108">
    <property type="entry name" value="4pyrrol_syn_uPrphyn_synt_sf"/>
</dbReference>
<reference evidence="3" key="1">
    <citation type="submission" date="2016-11" db="EMBL/GenBank/DDBJ databases">
        <authorList>
            <person name="Varghese N."/>
            <person name="Submissions S."/>
        </authorList>
    </citation>
    <scope>NUCLEOTIDE SEQUENCE [LARGE SCALE GENOMIC DNA]</scope>
    <source>
        <strain evidence="3">DSM 18829</strain>
    </source>
</reference>
<dbReference type="EMBL" id="FQZI01000001">
    <property type="protein sequence ID" value="SHI38105.1"/>
    <property type="molecule type" value="Genomic_DNA"/>
</dbReference>
<dbReference type="GO" id="GO:0005829">
    <property type="term" value="C:cytosol"/>
    <property type="evidence" value="ECO:0007669"/>
    <property type="project" value="TreeGrafter"/>
</dbReference>
<keyword evidence="3" id="KW-1185">Reference proteome</keyword>
<dbReference type="GO" id="GO:0004852">
    <property type="term" value="F:uroporphyrinogen-III synthase activity"/>
    <property type="evidence" value="ECO:0007669"/>
    <property type="project" value="InterPro"/>
</dbReference>
<proteinExistence type="predicted"/>
<dbReference type="STRING" id="415425.SAMN05444363_0318"/>
<dbReference type="GO" id="GO:0006780">
    <property type="term" value="P:uroporphyrinogen III biosynthetic process"/>
    <property type="evidence" value="ECO:0007669"/>
    <property type="project" value="InterPro"/>
</dbReference>
<dbReference type="SUPFAM" id="SSF69618">
    <property type="entry name" value="HemD-like"/>
    <property type="match status" value="1"/>
</dbReference>
<accession>A0A1M6ANS3</accession>
<dbReference type="OrthoDB" id="1523900at2"/>
<evidence type="ECO:0000259" key="1">
    <source>
        <dbReference type="Pfam" id="PF02602"/>
    </source>
</evidence>
<feature type="domain" description="Tetrapyrrole biosynthesis uroporphyrinogen III synthase" evidence="1">
    <location>
        <begin position="46"/>
        <end position="221"/>
    </location>
</feature>
<evidence type="ECO:0000313" key="2">
    <source>
        <dbReference type="EMBL" id="SHI38105.1"/>
    </source>
</evidence>
<dbReference type="Pfam" id="PF02602">
    <property type="entry name" value="HEM4"/>
    <property type="match status" value="1"/>
</dbReference>
<dbReference type="RefSeq" id="WP_073307938.1">
    <property type="nucleotide sequence ID" value="NZ_FQZI01000001.1"/>
</dbReference>
<dbReference type="PANTHER" id="PTHR12390">
    <property type="entry name" value="UROPORPHYRINOGEN III SYNTHASE"/>
    <property type="match status" value="1"/>
</dbReference>
<dbReference type="Proteomes" id="UP000184488">
    <property type="component" value="Unassembled WGS sequence"/>
</dbReference>
<name>A0A1M6ANS3_9FLAO</name>
<dbReference type="InterPro" id="IPR039793">
    <property type="entry name" value="UROS/Hem4"/>
</dbReference>
<protein>
    <submittedName>
        <fullName evidence="2">Uroporphyrinogen-III synthase</fullName>
    </submittedName>
</protein>
<dbReference type="AlphaFoldDB" id="A0A1M6ANS3"/>
<evidence type="ECO:0000313" key="3">
    <source>
        <dbReference type="Proteomes" id="UP000184488"/>
    </source>
</evidence>
<dbReference type="Gene3D" id="3.40.50.10090">
    <property type="match status" value="2"/>
</dbReference>
<organism evidence="2 3">
    <name type="scientific">Flavobacterium terrae</name>
    <dbReference type="NCBI Taxonomy" id="415425"/>
    <lineage>
        <taxon>Bacteria</taxon>
        <taxon>Pseudomonadati</taxon>
        <taxon>Bacteroidota</taxon>
        <taxon>Flavobacteriia</taxon>
        <taxon>Flavobacteriales</taxon>
        <taxon>Flavobacteriaceae</taxon>
        <taxon>Flavobacterium</taxon>
    </lineage>
</organism>
<dbReference type="CDD" id="cd06578">
    <property type="entry name" value="HemD"/>
    <property type="match status" value="1"/>
</dbReference>
<gene>
    <name evidence="2" type="ORF">SAMN05444363_0318</name>
</gene>
<dbReference type="PANTHER" id="PTHR12390:SF0">
    <property type="entry name" value="UROPORPHYRINOGEN-III SYNTHASE"/>
    <property type="match status" value="1"/>
</dbReference>